<keyword evidence="3" id="KW-1185">Reference proteome</keyword>
<evidence type="ECO:0000313" key="1">
    <source>
        <dbReference type="EMBL" id="GBN50715.1"/>
    </source>
</evidence>
<proteinExistence type="predicted"/>
<protein>
    <submittedName>
        <fullName evidence="1">Uncharacterized protein</fullName>
    </submittedName>
</protein>
<dbReference type="AlphaFoldDB" id="A0A4Y2PFG8"/>
<evidence type="ECO:0000313" key="2">
    <source>
        <dbReference type="EMBL" id="GBN50793.1"/>
    </source>
</evidence>
<accession>A0A4Y2PFG8</accession>
<sequence>MRISDENWTIVIGKFANPTSFVFHLAHSVIKLKYDPREGERASLRKEKTTRGGGECGWESVWGGGLVLKAGRGAGPVAPQDRSAVGDAFAVGAVRPANNPPN</sequence>
<dbReference type="Proteomes" id="UP000499080">
    <property type="component" value="Unassembled WGS sequence"/>
</dbReference>
<name>A0A4Y2PFG8_ARAVE</name>
<organism evidence="1 3">
    <name type="scientific">Araneus ventricosus</name>
    <name type="common">Orbweaver spider</name>
    <name type="synonym">Epeira ventricosa</name>
    <dbReference type="NCBI Taxonomy" id="182803"/>
    <lineage>
        <taxon>Eukaryota</taxon>
        <taxon>Metazoa</taxon>
        <taxon>Ecdysozoa</taxon>
        <taxon>Arthropoda</taxon>
        <taxon>Chelicerata</taxon>
        <taxon>Arachnida</taxon>
        <taxon>Araneae</taxon>
        <taxon>Araneomorphae</taxon>
        <taxon>Entelegynae</taxon>
        <taxon>Araneoidea</taxon>
        <taxon>Araneidae</taxon>
        <taxon>Araneus</taxon>
    </lineage>
</organism>
<gene>
    <name evidence="1" type="ORF">AVEN_122710_1</name>
    <name evidence="2" type="ORF">AVEN_181185_1</name>
</gene>
<dbReference type="EMBL" id="BGPR01011333">
    <property type="protein sequence ID" value="GBN50793.1"/>
    <property type="molecule type" value="Genomic_DNA"/>
</dbReference>
<dbReference type="EMBL" id="BGPR01011321">
    <property type="protein sequence ID" value="GBN50715.1"/>
    <property type="molecule type" value="Genomic_DNA"/>
</dbReference>
<evidence type="ECO:0000313" key="3">
    <source>
        <dbReference type="Proteomes" id="UP000499080"/>
    </source>
</evidence>
<comment type="caution">
    <text evidence="1">The sequence shown here is derived from an EMBL/GenBank/DDBJ whole genome shotgun (WGS) entry which is preliminary data.</text>
</comment>
<reference evidence="1 3" key="1">
    <citation type="journal article" date="2019" name="Sci. Rep.">
        <title>Orb-weaving spider Araneus ventricosus genome elucidates the spidroin gene catalogue.</title>
        <authorList>
            <person name="Kono N."/>
            <person name="Nakamura H."/>
            <person name="Ohtoshi R."/>
            <person name="Moran D.A.P."/>
            <person name="Shinohara A."/>
            <person name="Yoshida Y."/>
            <person name="Fujiwara M."/>
            <person name="Mori M."/>
            <person name="Tomita M."/>
            <person name="Arakawa K."/>
        </authorList>
    </citation>
    <scope>NUCLEOTIDE SEQUENCE [LARGE SCALE GENOMIC DNA]</scope>
</reference>